<name>A0AAN8V2R0_9MAGN</name>
<dbReference type="PROSITE" id="PS51141">
    <property type="entry name" value="ZF_SBP"/>
    <property type="match status" value="1"/>
</dbReference>
<comment type="subcellular location">
    <subcellularLocation>
        <location evidence="1">Nucleus</location>
    </subcellularLocation>
</comment>
<dbReference type="Pfam" id="PF03110">
    <property type="entry name" value="SBP"/>
    <property type="match status" value="1"/>
</dbReference>
<dbReference type="InterPro" id="IPR004333">
    <property type="entry name" value="SBP_dom"/>
</dbReference>
<dbReference type="GO" id="GO:0003677">
    <property type="term" value="F:DNA binding"/>
    <property type="evidence" value="ECO:0007669"/>
    <property type="project" value="UniProtKB-KW"/>
</dbReference>
<evidence type="ECO:0000313" key="13">
    <source>
        <dbReference type="Proteomes" id="UP001370490"/>
    </source>
</evidence>
<keyword evidence="5" id="KW-0805">Transcription regulation</keyword>
<keyword evidence="7" id="KW-0804">Transcription</keyword>
<dbReference type="FunFam" id="4.10.1100.10:FF:000001">
    <property type="entry name" value="Squamosa promoter-binding-like protein 14"/>
    <property type="match status" value="1"/>
</dbReference>
<gene>
    <name evidence="12" type="ORF">RJ641_016242</name>
</gene>
<reference evidence="12 13" key="1">
    <citation type="submission" date="2023-12" db="EMBL/GenBank/DDBJ databases">
        <title>A high-quality genome assembly for Dillenia turbinata (Dilleniales).</title>
        <authorList>
            <person name="Chanderbali A."/>
        </authorList>
    </citation>
    <scope>NUCLEOTIDE SEQUENCE [LARGE SCALE GENOMIC DNA]</scope>
    <source>
        <strain evidence="12">LSX21</strain>
        <tissue evidence="12">Leaf</tissue>
    </source>
</reference>
<dbReference type="SUPFAM" id="SSF103612">
    <property type="entry name" value="SBT domain"/>
    <property type="match status" value="1"/>
</dbReference>
<evidence type="ECO:0000259" key="11">
    <source>
        <dbReference type="PROSITE" id="PS51141"/>
    </source>
</evidence>
<dbReference type="Gene3D" id="4.10.1100.10">
    <property type="entry name" value="Transcription factor, SBP-box domain"/>
    <property type="match status" value="1"/>
</dbReference>
<dbReference type="EMBL" id="JBAMMX010000021">
    <property type="protein sequence ID" value="KAK6920338.1"/>
    <property type="molecule type" value="Genomic_DNA"/>
</dbReference>
<dbReference type="GO" id="GO:0005634">
    <property type="term" value="C:nucleus"/>
    <property type="evidence" value="ECO:0007669"/>
    <property type="project" value="UniProtKB-SubCell"/>
</dbReference>
<dbReference type="Proteomes" id="UP001370490">
    <property type="component" value="Unassembled WGS sequence"/>
</dbReference>
<keyword evidence="6" id="KW-0238">DNA-binding</keyword>
<evidence type="ECO:0000256" key="5">
    <source>
        <dbReference type="ARBA" id="ARBA00023015"/>
    </source>
</evidence>
<dbReference type="GO" id="GO:0008270">
    <property type="term" value="F:zinc ion binding"/>
    <property type="evidence" value="ECO:0007669"/>
    <property type="project" value="UniProtKB-KW"/>
</dbReference>
<feature type="region of interest" description="Disordered" evidence="10">
    <location>
        <begin position="80"/>
        <end position="105"/>
    </location>
</feature>
<dbReference type="InterPro" id="IPR036893">
    <property type="entry name" value="SBP_sf"/>
</dbReference>
<accession>A0AAN8V2R0</accession>
<feature type="compositionally biased region" description="Low complexity" evidence="10">
    <location>
        <begin position="80"/>
        <end position="92"/>
    </location>
</feature>
<feature type="compositionally biased region" description="Basic residues" evidence="10">
    <location>
        <begin position="228"/>
        <end position="238"/>
    </location>
</feature>
<keyword evidence="13" id="KW-1185">Reference proteome</keyword>
<evidence type="ECO:0000256" key="1">
    <source>
        <dbReference type="ARBA" id="ARBA00004123"/>
    </source>
</evidence>
<dbReference type="PANTHER" id="PTHR31251:SF180">
    <property type="entry name" value="SBP-TYPE DOMAIN-CONTAINING PROTEIN"/>
    <property type="match status" value="1"/>
</dbReference>
<dbReference type="InterPro" id="IPR044817">
    <property type="entry name" value="SBP-like"/>
</dbReference>
<organism evidence="12 13">
    <name type="scientific">Dillenia turbinata</name>
    <dbReference type="NCBI Taxonomy" id="194707"/>
    <lineage>
        <taxon>Eukaryota</taxon>
        <taxon>Viridiplantae</taxon>
        <taxon>Streptophyta</taxon>
        <taxon>Embryophyta</taxon>
        <taxon>Tracheophyta</taxon>
        <taxon>Spermatophyta</taxon>
        <taxon>Magnoliopsida</taxon>
        <taxon>eudicotyledons</taxon>
        <taxon>Gunneridae</taxon>
        <taxon>Pentapetalae</taxon>
        <taxon>Dilleniales</taxon>
        <taxon>Dilleniaceae</taxon>
        <taxon>Dillenia</taxon>
    </lineage>
</organism>
<keyword evidence="8" id="KW-0539">Nucleus</keyword>
<proteinExistence type="predicted"/>
<evidence type="ECO:0000256" key="6">
    <source>
        <dbReference type="ARBA" id="ARBA00023125"/>
    </source>
</evidence>
<protein>
    <submittedName>
        <fullName evidence="12">SBP domain</fullName>
    </submittedName>
</protein>
<evidence type="ECO:0000256" key="2">
    <source>
        <dbReference type="ARBA" id="ARBA00022723"/>
    </source>
</evidence>
<evidence type="ECO:0000256" key="9">
    <source>
        <dbReference type="PROSITE-ProRule" id="PRU00470"/>
    </source>
</evidence>
<feature type="region of interest" description="Disordered" evidence="10">
    <location>
        <begin position="1"/>
        <end position="22"/>
    </location>
</feature>
<keyword evidence="3 9" id="KW-0863">Zinc-finger</keyword>
<keyword evidence="2" id="KW-0479">Metal-binding</keyword>
<evidence type="ECO:0000256" key="3">
    <source>
        <dbReference type="ARBA" id="ARBA00022771"/>
    </source>
</evidence>
<evidence type="ECO:0000256" key="10">
    <source>
        <dbReference type="SAM" id="MobiDB-lite"/>
    </source>
</evidence>
<evidence type="ECO:0000256" key="7">
    <source>
        <dbReference type="ARBA" id="ARBA00023163"/>
    </source>
</evidence>
<evidence type="ECO:0000313" key="12">
    <source>
        <dbReference type="EMBL" id="KAK6920338.1"/>
    </source>
</evidence>
<sequence length="495" mass="54146">MDNSGNVAYNNNNDSRGQTGNSDNFSWSIWNVGTSHRSSSDWLTTTESVTSSANGTSARVDESVAHALVWANNLNHLPYHHAPSQSPSSSSLYGGGGAAGGSQRHHLPDPHLMCLKLGKRHYFEDTANGSMGEGHVDVSKRGKPYYIGAGGESSAATVAVVPRCQVEGCHVALVNAKDYHRRHKVCEMHSKAPKVVVLGLEQRFCQQCSRFHAVTEFDESKRSCRRRLAGHNERRRKSSHDPSIHRNPSLENKYASGRFSYLSSPTGRALSLLSSKSDSWISSPDISLRSSAALRELIAENRAAILARQLIYERDWHLQHYSVEDFGSPHPAASISSVPYQHQALVEPSAWDRFHEDNAHVTLDLMQAPSSAFELLSVRGNSKEEEEEEEEEEECSELWNSFEGAHCNNAAYGGSGRGLLRDHVGKGVKGFAVNLADCPVKVATLGKRRVHECKCSPNTYEGASNSTDWLANYANGNSDGLKSSGFSSEVTHASA</sequence>
<feature type="domain" description="SBP-type" evidence="11">
    <location>
        <begin position="161"/>
        <end position="238"/>
    </location>
</feature>
<dbReference type="AlphaFoldDB" id="A0AAN8V2R0"/>
<comment type="caution">
    <text evidence="12">The sequence shown here is derived from an EMBL/GenBank/DDBJ whole genome shotgun (WGS) entry which is preliminary data.</text>
</comment>
<keyword evidence="4" id="KW-0862">Zinc</keyword>
<evidence type="ECO:0000256" key="8">
    <source>
        <dbReference type="ARBA" id="ARBA00023242"/>
    </source>
</evidence>
<dbReference type="PANTHER" id="PTHR31251">
    <property type="entry name" value="SQUAMOSA PROMOTER-BINDING-LIKE PROTEIN 4"/>
    <property type="match status" value="1"/>
</dbReference>
<evidence type="ECO:0000256" key="4">
    <source>
        <dbReference type="ARBA" id="ARBA00022833"/>
    </source>
</evidence>
<feature type="region of interest" description="Disordered" evidence="10">
    <location>
        <begin position="228"/>
        <end position="251"/>
    </location>
</feature>